<dbReference type="OrthoDB" id="2519726at2759"/>
<reference evidence="1" key="1">
    <citation type="journal article" date="2014" name="Genome Announc.">
        <title>Draft genome sequence of Rhodosporidium toruloides CECT1137, an oleaginous yeast of biotechnological interest.</title>
        <authorList>
            <person name="Morin N."/>
            <person name="Calcas X."/>
            <person name="Devillers H."/>
            <person name="Durrens P."/>
            <person name="Sherman D.J."/>
            <person name="Nicaud J.-M."/>
            <person name="Neuveglise C."/>
        </authorList>
    </citation>
    <scope>NUCLEOTIDE SEQUENCE</scope>
    <source>
        <strain evidence="1">CECT1137</strain>
    </source>
</reference>
<gene>
    <name evidence="1" type="ORF">RHTO0S_11e06898g</name>
</gene>
<proteinExistence type="predicted"/>
<organism evidence="1">
    <name type="scientific">Rhodotorula toruloides</name>
    <name type="common">Yeast</name>
    <name type="synonym">Rhodosporidium toruloides</name>
    <dbReference type="NCBI Taxonomy" id="5286"/>
    <lineage>
        <taxon>Eukaryota</taxon>
        <taxon>Fungi</taxon>
        <taxon>Dikarya</taxon>
        <taxon>Basidiomycota</taxon>
        <taxon>Pucciniomycotina</taxon>
        <taxon>Microbotryomycetes</taxon>
        <taxon>Sporidiobolales</taxon>
        <taxon>Sporidiobolaceae</taxon>
        <taxon>Rhodotorula</taxon>
    </lineage>
</organism>
<accession>A0A061B7T6</accession>
<name>A0A061B7T6_RHOTO</name>
<evidence type="ECO:0000313" key="1">
    <source>
        <dbReference type="EMBL" id="CDR45970.1"/>
    </source>
</evidence>
<dbReference type="EMBL" id="LK052946">
    <property type="protein sequence ID" value="CDR45970.1"/>
    <property type="molecule type" value="Genomic_DNA"/>
</dbReference>
<dbReference type="AlphaFoldDB" id="A0A061B7T6"/>
<protein>
    <submittedName>
        <fullName evidence="1">RHTO0S11e06898g1_1</fullName>
    </submittedName>
</protein>
<sequence length="372" mass="42407">MTSTLHDLKPERALQVLLRRPGPPWPYSKRDDVLALLDLIAGSFEKTTALKNRLHALRQHVEEDWTLLTPRQWEHVRTRCEEGLRELGDGTARTAVLNVFRSFDALGLDQVAPVPKGKFAVKYIEPDARAERYNAAMMRETENLRVRYHNAGHPGPHWFLPNAQADRLKAERIHFLSHAAQDVLLEHITYLANLEPLPPVDKLPSVTQLLVNAELGARYLEFRTTITESPLPPTVKTNYLRQLDFPFVARLPLQLTDELIKDIREGTIHESEELMVTAAARVYERHVDAIGVEGSGDKEWETLRAAENKLWAGRAHSIELPKRALAFVQAKARHSATTFSLSHPYSRISHRMARRIGTSKETWEAERASRAF</sequence>